<dbReference type="AlphaFoldDB" id="A0AA49Q6Z8"/>
<keyword evidence="12" id="KW-1185">Reference proteome</keyword>
<evidence type="ECO:0000256" key="7">
    <source>
        <dbReference type="ARBA" id="ARBA00022989"/>
    </source>
</evidence>
<evidence type="ECO:0000313" key="10">
    <source>
        <dbReference type="EMBL" id="WKW11366.1"/>
    </source>
</evidence>
<name>A0AA49Q6Z8_9BACT</name>
<dbReference type="InterPro" id="IPR036127">
    <property type="entry name" value="CcmE-like_sf"/>
</dbReference>
<evidence type="ECO:0000256" key="8">
    <source>
        <dbReference type="ARBA" id="ARBA00023004"/>
    </source>
</evidence>
<dbReference type="PANTHER" id="PTHR34128">
    <property type="entry name" value="CYTOCHROME C-TYPE BIOGENESIS PROTEIN CCME HOMOLOG, MITOCHONDRIAL"/>
    <property type="match status" value="1"/>
</dbReference>
<dbReference type="Proteomes" id="UP001229955">
    <property type="component" value="Chromosome"/>
</dbReference>
<dbReference type="EMBL" id="CP130613">
    <property type="protein sequence ID" value="WKW14276.1"/>
    <property type="molecule type" value="Genomic_DNA"/>
</dbReference>
<dbReference type="GO" id="GO:0017004">
    <property type="term" value="P:cytochrome complex assembly"/>
    <property type="evidence" value="ECO:0007669"/>
    <property type="project" value="UniProtKB-KW"/>
</dbReference>
<evidence type="ECO:0000313" key="11">
    <source>
        <dbReference type="EMBL" id="WKW14276.1"/>
    </source>
</evidence>
<evidence type="ECO:0000256" key="3">
    <source>
        <dbReference type="ARBA" id="ARBA00022692"/>
    </source>
</evidence>
<evidence type="ECO:0000256" key="6">
    <source>
        <dbReference type="ARBA" id="ARBA00022968"/>
    </source>
</evidence>
<dbReference type="GO" id="GO:0017003">
    <property type="term" value="P:protein-heme linkage"/>
    <property type="evidence" value="ECO:0007669"/>
    <property type="project" value="InterPro"/>
</dbReference>
<evidence type="ECO:0000256" key="2">
    <source>
        <dbReference type="ARBA" id="ARBA00022617"/>
    </source>
</evidence>
<dbReference type="InterPro" id="IPR012340">
    <property type="entry name" value="NA-bd_OB-fold"/>
</dbReference>
<keyword evidence="3" id="KW-0812">Transmembrane</keyword>
<organism evidence="11 12">
    <name type="scientific">Pseudogemmatithrix spongiicola</name>
    <dbReference type="NCBI Taxonomy" id="3062599"/>
    <lineage>
        <taxon>Bacteria</taxon>
        <taxon>Pseudomonadati</taxon>
        <taxon>Gemmatimonadota</taxon>
        <taxon>Gemmatimonadia</taxon>
        <taxon>Gemmatimonadales</taxon>
        <taxon>Gemmatimonadaceae</taxon>
        <taxon>Pseudogemmatithrix</taxon>
    </lineage>
</organism>
<dbReference type="Pfam" id="PF03100">
    <property type="entry name" value="CcmE"/>
    <property type="match status" value="1"/>
</dbReference>
<keyword evidence="2" id="KW-0349">Heme</keyword>
<proteinExistence type="predicted"/>
<dbReference type="GO" id="GO:0046872">
    <property type="term" value="F:metal ion binding"/>
    <property type="evidence" value="ECO:0007669"/>
    <property type="project" value="UniProtKB-KW"/>
</dbReference>
<keyword evidence="6" id="KW-0735">Signal-anchor</keyword>
<keyword evidence="5" id="KW-0201">Cytochrome c-type biogenesis</keyword>
<keyword evidence="8" id="KW-0408">Iron</keyword>
<evidence type="ECO:0000256" key="4">
    <source>
        <dbReference type="ARBA" id="ARBA00022723"/>
    </source>
</evidence>
<keyword evidence="7" id="KW-1133">Transmembrane helix</keyword>
<evidence type="ECO:0000313" key="12">
    <source>
        <dbReference type="Proteomes" id="UP001229955"/>
    </source>
</evidence>
<comment type="subcellular location">
    <subcellularLocation>
        <location evidence="1">Membrane</location>
    </subcellularLocation>
</comment>
<dbReference type="EMBL" id="CP130612">
    <property type="protein sequence ID" value="WKW11366.1"/>
    <property type="molecule type" value="Genomic_DNA"/>
</dbReference>
<evidence type="ECO:0000256" key="1">
    <source>
        <dbReference type="ARBA" id="ARBA00004370"/>
    </source>
</evidence>
<dbReference type="Gene3D" id="2.40.50.140">
    <property type="entry name" value="Nucleic acid-binding proteins"/>
    <property type="match status" value="1"/>
</dbReference>
<dbReference type="KEGG" id="pspc:Strain318_000610"/>
<accession>A0AA49Q401</accession>
<protein>
    <submittedName>
        <fullName evidence="11">Cytochrome c maturation protein CcmE</fullName>
    </submittedName>
</protein>
<dbReference type="GO" id="GO:0005886">
    <property type="term" value="C:plasma membrane"/>
    <property type="evidence" value="ECO:0007669"/>
    <property type="project" value="InterPro"/>
</dbReference>
<evidence type="ECO:0000256" key="5">
    <source>
        <dbReference type="ARBA" id="ARBA00022748"/>
    </source>
</evidence>
<keyword evidence="9" id="KW-0472">Membrane</keyword>
<dbReference type="PANTHER" id="PTHR34128:SF2">
    <property type="entry name" value="CYTOCHROME C-TYPE BIOGENESIS PROTEIN CCME HOMOLOG, MITOCHONDRIAL"/>
    <property type="match status" value="1"/>
</dbReference>
<gene>
    <name evidence="10" type="ORF">Strain138_000610</name>
    <name evidence="11" type="ORF">Strain318_000610</name>
</gene>
<dbReference type="GO" id="GO:0020037">
    <property type="term" value="F:heme binding"/>
    <property type="evidence" value="ECO:0007669"/>
    <property type="project" value="InterPro"/>
</dbReference>
<accession>A0AA49Q6Z8</accession>
<keyword evidence="4" id="KW-0479">Metal-binding</keyword>
<reference evidence="11" key="1">
    <citation type="submission" date="2023-07" db="EMBL/GenBank/DDBJ databases">
        <authorList>
            <person name="Haufschild T."/>
            <person name="Kallscheuer N."/>
            <person name="Hammer J."/>
            <person name="Kohn T."/>
            <person name="Kabuu M."/>
            <person name="Jogler M."/>
            <person name="Wohfarth N."/>
            <person name="Heuer A."/>
            <person name="Rohde M."/>
            <person name="van Teeseling M.C.F."/>
            <person name="Jogler C."/>
        </authorList>
    </citation>
    <scope>NUCLEOTIDE SEQUENCE</scope>
    <source>
        <strain evidence="10">Strain 138</strain>
        <strain evidence="11">Strain 318</strain>
    </source>
</reference>
<dbReference type="SUPFAM" id="SSF82093">
    <property type="entry name" value="Heme chaperone CcmE"/>
    <property type="match status" value="1"/>
</dbReference>
<dbReference type="InterPro" id="IPR004329">
    <property type="entry name" value="CcmE"/>
</dbReference>
<sequence>MHPRTKFLLGGAVVLGAAGVLMAGAIKDTGIYFLMPAELEAKVAEDPSMVGTGVKVGAKVVPGTVVRDSSGRMVTFQMTDGKATYPVVYRGIIPDTFSDSVEVVVEGRLDATGTFQATTLLAKCASRYEATPESYEAMRKAMESGAPMPAGHDSAATKSY</sequence>
<evidence type="ECO:0000256" key="9">
    <source>
        <dbReference type="ARBA" id="ARBA00023136"/>
    </source>
</evidence>
<dbReference type="RefSeq" id="WP_367887064.1">
    <property type="nucleotide sequence ID" value="NZ_CP130612.1"/>
</dbReference>